<proteinExistence type="predicted"/>
<dbReference type="EMBL" id="BPLR01021031">
    <property type="protein sequence ID" value="GIX85164.1"/>
    <property type="molecule type" value="Genomic_DNA"/>
</dbReference>
<reference evidence="1 2" key="1">
    <citation type="submission" date="2021-06" db="EMBL/GenBank/DDBJ databases">
        <title>Caerostris extrusa draft genome.</title>
        <authorList>
            <person name="Kono N."/>
            <person name="Arakawa K."/>
        </authorList>
    </citation>
    <scope>NUCLEOTIDE SEQUENCE [LARGE SCALE GENOMIC DNA]</scope>
</reference>
<comment type="caution">
    <text evidence="1">The sequence shown here is derived from an EMBL/GenBank/DDBJ whole genome shotgun (WGS) entry which is preliminary data.</text>
</comment>
<accession>A0AAV4NK28</accession>
<sequence length="89" mass="9990">MNNPRNGPRRPWFKADLYNAPGLLKATRIYSSLFDSVRSREIGLDRCRPYFAYTVSSGVSLALVDSRICYQMNLSWGIISGGNLVFPDG</sequence>
<evidence type="ECO:0000313" key="1">
    <source>
        <dbReference type="EMBL" id="GIX85164.1"/>
    </source>
</evidence>
<name>A0AAV4NK28_CAEEX</name>
<keyword evidence="2" id="KW-1185">Reference proteome</keyword>
<dbReference type="AlphaFoldDB" id="A0AAV4NK28"/>
<dbReference type="Proteomes" id="UP001054945">
    <property type="component" value="Unassembled WGS sequence"/>
</dbReference>
<evidence type="ECO:0000313" key="2">
    <source>
        <dbReference type="Proteomes" id="UP001054945"/>
    </source>
</evidence>
<organism evidence="1 2">
    <name type="scientific">Caerostris extrusa</name>
    <name type="common">Bark spider</name>
    <name type="synonym">Caerostris bankana</name>
    <dbReference type="NCBI Taxonomy" id="172846"/>
    <lineage>
        <taxon>Eukaryota</taxon>
        <taxon>Metazoa</taxon>
        <taxon>Ecdysozoa</taxon>
        <taxon>Arthropoda</taxon>
        <taxon>Chelicerata</taxon>
        <taxon>Arachnida</taxon>
        <taxon>Araneae</taxon>
        <taxon>Araneomorphae</taxon>
        <taxon>Entelegynae</taxon>
        <taxon>Araneoidea</taxon>
        <taxon>Araneidae</taxon>
        <taxon>Caerostris</taxon>
    </lineage>
</organism>
<protein>
    <submittedName>
        <fullName evidence="1">Uncharacterized protein</fullName>
    </submittedName>
</protein>
<gene>
    <name evidence="1" type="ORF">CEXT_81901</name>
</gene>